<dbReference type="EMBL" id="LT899436">
    <property type="protein sequence ID" value="SNR17703.1"/>
    <property type="molecule type" value="Genomic_DNA"/>
</dbReference>
<feature type="domain" description="Glycosyltransferase subfamily 4-like N-terminal" evidence="2">
    <location>
        <begin position="65"/>
        <end position="175"/>
    </location>
</feature>
<dbReference type="PANTHER" id="PTHR45947:SF3">
    <property type="entry name" value="SULFOQUINOVOSYL TRANSFERASE SQD2"/>
    <property type="match status" value="1"/>
</dbReference>
<proteinExistence type="predicted"/>
<keyword evidence="4" id="KW-1185">Reference proteome</keyword>
<dbReference type="Pfam" id="PF00534">
    <property type="entry name" value="Glycos_transf_1"/>
    <property type="match status" value="1"/>
</dbReference>
<dbReference type="Proteomes" id="UP000215214">
    <property type="component" value="Chromosome TJEJU"/>
</dbReference>
<evidence type="ECO:0000259" key="1">
    <source>
        <dbReference type="Pfam" id="PF00534"/>
    </source>
</evidence>
<name>A0A238UES2_9FLAO</name>
<dbReference type="InterPro" id="IPR001296">
    <property type="entry name" value="Glyco_trans_1"/>
</dbReference>
<protein>
    <submittedName>
        <fullName evidence="3">Glycosyl transferase, group 4 family protein</fullName>
        <ecNumber evidence="3">2.4.1.-</ecNumber>
    </submittedName>
</protein>
<dbReference type="Pfam" id="PF13439">
    <property type="entry name" value="Glyco_transf_4"/>
    <property type="match status" value="1"/>
</dbReference>
<dbReference type="OrthoDB" id="9806653at2"/>
<keyword evidence="3" id="KW-0328">Glycosyltransferase</keyword>
<dbReference type="Gene3D" id="3.40.50.2000">
    <property type="entry name" value="Glycogen Phosphorylase B"/>
    <property type="match status" value="2"/>
</dbReference>
<keyword evidence="3" id="KW-0808">Transferase</keyword>
<organism evidence="3 4">
    <name type="scientific">Tenacibaculum jejuense</name>
    <dbReference type="NCBI Taxonomy" id="584609"/>
    <lineage>
        <taxon>Bacteria</taxon>
        <taxon>Pseudomonadati</taxon>
        <taxon>Bacteroidota</taxon>
        <taxon>Flavobacteriia</taxon>
        <taxon>Flavobacteriales</taxon>
        <taxon>Flavobacteriaceae</taxon>
        <taxon>Tenacibaculum</taxon>
    </lineage>
</organism>
<dbReference type="SUPFAM" id="SSF53756">
    <property type="entry name" value="UDP-Glycosyltransferase/glycogen phosphorylase"/>
    <property type="match status" value="1"/>
</dbReference>
<feature type="domain" description="Glycosyl transferase family 1" evidence="1">
    <location>
        <begin position="187"/>
        <end position="346"/>
    </location>
</feature>
<evidence type="ECO:0000313" key="3">
    <source>
        <dbReference type="EMBL" id="SNR17703.1"/>
    </source>
</evidence>
<dbReference type="InterPro" id="IPR028098">
    <property type="entry name" value="Glyco_trans_4-like_N"/>
</dbReference>
<dbReference type="InterPro" id="IPR050194">
    <property type="entry name" value="Glycosyltransferase_grp1"/>
</dbReference>
<sequence length="369" mass="42341">MTKIVHIARPVAGVGIYINLLYKYIDHITFNNILLCNEKDQIIDIKSLTNKSIKTYHVNLKREINIINDYKCLIDIIKHLKKIKPNVIHCHSAKAGILGRIAGAYLGIPTLYTPHAYSYLSATTKKKQKKFKRIEQLFNLFPAKTLACSTSEYNRTINDLKFNAKKALLWNNAIENNFNLQAFEDKLPSNFICSIGRPSYQKNTQLLIHSFFELKKRIPNIHLVILGAGHFSPELEAVNYLIQKLNLNESITIIPWLERAKTLYILKLAKLYISTSRYEGLPYAVIEAIALSKACVVTNVDGHKDLIEDKVNGFLVNENPLEISKKIVEILLNNNLRESMENASKKIYEQKFNINKNISLLEKIYLQQL</sequence>
<gene>
    <name evidence="3" type="ORF">TJEJU_4081</name>
</gene>
<evidence type="ECO:0000259" key="2">
    <source>
        <dbReference type="Pfam" id="PF13439"/>
    </source>
</evidence>
<dbReference type="PANTHER" id="PTHR45947">
    <property type="entry name" value="SULFOQUINOVOSYL TRANSFERASE SQD2"/>
    <property type="match status" value="1"/>
</dbReference>
<dbReference type="AlphaFoldDB" id="A0A238UES2"/>
<dbReference type="KEGG" id="tje:TJEJU_4081"/>
<dbReference type="GO" id="GO:0016757">
    <property type="term" value="F:glycosyltransferase activity"/>
    <property type="evidence" value="ECO:0007669"/>
    <property type="project" value="UniProtKB-KW"/>
</dbReference>
<evidence type="ECO:0000313" key="4">
    <source>
        <dbReference type="Proteomes" id="UP000215214"/>
    </source>
</evidence>
<accession>A0A238UES2</accession>
<reference evidence="3 4" key="1">
    <citation type="submission" date="2017-07" db="EMBL/GenBank/DDBJ databases">
        <authorList>
            <person name="Sun Z.S."/>
            <person name="Albrecht U."/>
            <person name="Echele G."/>
            <person name="Lee C.C."/>
        </authorList>
    </citation>
    <scope>NUCLEOTIDE SEQUENCE [LARGE SCALE GENOMIC DNA]</scope>
    <source>
        <strain evidence="4">type strain: KCTC 22618</strain>
    </source>
</reference>
<dbReference type="EC" id="2.4.1.-" evidence="3"/>
<dbReference type="RefSeq" id="WP_095074891.1">
    <property type="nucleotide sequence ID" value="NZ_LT899436.1"/>
</dbReference>